<dbReference type="InterPro" id="IPR018060">
    <property type="entry name" value="HTH_AraC"/>
</dbReference>
<dbReference type="InterPro" id="IPR050204">
    <property type="entry name" value="AraC_XylS_family_regulators"/>
</dbReference>
<dbReference type="SMART" id="SM00342">
    <property type="entry name" value="HTH_ARAC"/>
    <property type="match status" value="1"/>
</dbReference>
<keyword evidence="4" id="KW-0804">Transcription</keyword>
<dbReference type="InterPro" id="IPR018062">
    <property type="entry name" value="HTH_AraC-typ_CS"/>
</dbReference>
<evidence type="ECO:0000259" key="5">
    <source>
        <dbReference type="PROSITE" id="PS01124"/>
    </source>
</evidence>
<dbReference type="InterPro" id="IPR037923">
    <property type="entry name" value="HTH-like"/>
</dbReference>
<gene>
    <name evidence="6" type="ORF">ACFP56_04210</name>
</gene>
<dbReference type="Proteomes" id="UP001596233">
    <property type="component" value="Unassembled WGS sequence"/>
</dbReference>
<dbReference type="RefSeq" id="WP_379231443.1">
    <property type="nucleotide sequence ID" value="NZ_JBHSTE010000001.1"/>
</dbReference>
<accession>A0ABW1V1U4</accession>
<dbReference type="InterPro" id="IPR003313">
    <property type="entry name" value="AraC-bd"/>
</dbReference>
<organism evidence="6 7">
    <name type="scientific">Paenibacillus septentrionalis</name>
    <dbReference type="NCBI Taxonomy" id="429342"/>
    <lineage>
        <taxon>Bacteria</taxon>
        <taxon>Bacillati</taxon>
        <taxon>Bacillota</taxon>
        <taxon>Bacilli</taxon>
        <taxon>Bacillales</taxon>
        <taxon>Paenibacillaceae</taxon>
        <taxon>Paenibacillus</taxon>
    </lineage>
</organism>
<dbReference type="SUPFAM" id="SSF51215">
    <property type="entry name" value="Regulatory protein AraC"/>
    <property type="match status" value="1"/>
</dbReference>
<dbReference type="SUPFAM" id="SSF46689">
    <property type="entry name" value="Homeodomain-like"/>
    <property type="match status" value="2"/>
</dbReference>
<keyword evidence="3" id="KW-0010">Activator</keyword>
<dbReference type="PANTHER" id="PTHR46796:SF2">
    <property type="entry name" value="TRANSCRIPTIONAL REGULATORY PROTEIN"/>
    <property type="match status" value="1"/>
</dbReference>
<feature type="domain" description="HTH araC/xylS-type" evidence="5">
    <location>
        <begin position="171"/>
        <end position="268"/>
    </location>
</feature>
<protein>
    <submittedName>
        <fullName evidence="6">AraC family ligand binding domain-containing protein</fullName>
    </submittedName>
</protein>
<sequence>MKKELRSIVYDTDLNVEAYHFAGIMQKFPNHFHEYFVIGFIESGKRFLSCKHQEYIVMPGDLLLFNPLDNHACEQVEGEALDYRAINVQPEVIRKAALDITGKDELPYFKSPVGFRSELVPVLRELHQMMMLGDREFRKEELFYFLMQQLIEDYADQQALLEKSEQSVEVTMICEYLREHYKERITLDHLSKLTGLSKYYLLRSFTKQKGISPYSYLETLRISKAKKLLEKGIMPIDAALETGFVDQSHFTNFFKKFIGLTPKQYMNIFK</sequence>
<reference evidence="7" key="1">
    <citation type="journal article" date="2019" name="Int. J. Syst. Evol. Microbiol.">
        <title>The Global Catalogue of Microorganisms (GCM) 10K type strain sequencing project: providing services to taxonomists for standard genome sequencing and annotation.</title>
        <authorList>
            <consortium name="The Broad Institute Genomics Platform"/>
            <consortium name="The Broad Institute Genome Sequencing Center for Infectious Disease"/>
            <person name="Wu L."/>
            <person name="Ma J."/>
        </authorList>
    </citation>
    <scope>NUCLEOTIDE SEQUENCE [LARGE SCALE GENOMIC DNA]</scope>
    <source>
        <strain evidence="7">PCU 280</strain>
    </source>
</reference>
<dbReference type="InterPro" id="IPR009057">
    <property type="entry name" value="Homeodomain-like_sf"/>
</dbReference>
<dbReference type="EMBL" id="JBHSTE010000001">
    <property type="protein sequence ID" value="MFC6331816.1"/>
    <property type="molecule type" value="Genomic_DNA"/>
</dbReference>
<evidence type="ECO:0000313" key="6">
    <source>
        <dbReference type="EMBL" id="MFC6331816.1"/>
    </source>
</evidence>
<keyword evidence="2" id="KW-0238">DNA-binding</keyword>
<evidence type="ECO:0000313" key="7">
    <source>
        <dbReference type="Proteomes" id="UP001596233"/>
    </source>
</evidence>
<proteinExistence type="predicted"/>
<dbReference type="PROSITE" id="PS00041">
    <property type="entry name" value="HTH_ARAC_FAMILY_1"/>
    <property type="match status" value="1"/>
</dbReference>
<name>A0ABW1V1U4_9BACL</name>
<keyword evidence="1" id="KW-0805">Transcription regulation</keyword>
<comment type="caution">
    <text evidence="6">The sequence shown here is derived from an EMBL/GenBank/DDBJ whole genome shotgun (WGS) entry which is preliminary data.</text>
</comment>
<dbReference type="Pfam" id="PF12833">
    <property type="entry name" value="HTH_18"/>
    <property type="match status" value="1"/>
</dbReference>
<dbReference type="PROSITE" id="PS01124">
    <property type="entry name" value="HTH_ARAC_FAMILY_2"/>
    <property type="match status" value="1"/>
</dbReference>
<evidence type="ECO:0000256" key="2">
    <source>
        <dbReference type="ARBA" id="ARBA00023125"/>
    </source>
</evidence>
<evidence type="ECO:0000256" key="3">
    <source>
        <dbReference type="ARBA" id="ARBA00023159"/>
    </source>
</evidence>
<evidence type="ECO:0000256" key="4">
    <source>
        <dbReference type="ARBA" id="ARBA00023163"/>
    </source>
</evidence>
<dbReference type="Pfam" id="PF02311">
    <property type="entry name" value="AraC_binding"/>
    <property type="match status" value="1"/>
</dbReference>
<dbReference type="CDD" id="cd07001">
    <property type="entry name" value="cupin_YbfI-like_N"/>
    <property type="match status" value="1"/>
</dbReference>
<keyword evidence="7" id="KW-1185">Reference proteome</keyword>
<evidence type="ECO:0000256" key="1">
    <source>
        <dbReference type="ARBA" id="ARBA00023015"/>
    </source>
</evidence>
<dbReference type="Gene3D" id="1.10.10.60">
    <property type="entry name" value="Homeodomain-like"/>
    <property type="match status" value="2"/>
</dbReference>
<dbReference type="PANTHER" id="PTHR46796">
    <property type="entry name" value="HTH-TYPE TRANSCRIPTIONAL ACTIVATOR RHAS-RELATED"/>
    <property type="match status" value="1"/>
</dbReference>